<proteinExistence type="predicted"/>
<reference evidence="3" key="1">
    <citation type="journal article" date="2019" name="Int. J. Syst. Evol. Microbiol.">
        <title>The Global Catalogue of Microorganisms (GCM) 10K type strain sequencing project: providing services to taxonomists for standard genome sequencing and annotation.</title>
        <authorList>
            <consortium name="The Broad Institute Genomics Platform"/>
            <consortium name="The Broad Institute Genome Sequencing Center for Infectious Disease"/>
            <person name="Wu L."/>
            <person name="Ma J."/>
        </authorList>
    </citation>
    <scope>NUCLEOTIDE SEQUENCE [LARGE SCALE GENOMIC DNA]</scope>
    <source>
        <strain evidence="3">JCM 18720</strain>
    </source>
</reference>
<evidence type="ECO:0008006" key="4">
    <source>
        <dbReference type="Google" id="ProtNLM"/>
    </source>
</evidence>
<organism evidence="2 3">
    <name type="scientific">Ferrimonas gelatinilytica</name>
    <dbReference type="NCBI Taxonomy" id="1255257"/>
    <lineage>
        <taxon>Bacteria</taxon>
        <taxon>Pseudomonadati</taxon>
        <taxon>Pseudomonadota</taxon>
        <taxon>Gammaproteobacteria</taxon>
        <taxon>Alteromonadales</taxon>
        <taxon>Ferrimonadaceae</taxon>
        <taxon>Ferrimonas</taxon>
    </lineage>
</organism>
<dbReference type="RefSeq" id="WP_345316427.1">
    <property type="nucleotide sequence ID" value="NZ_BAABLF010000008.1"/>
</dbReference>
<feature type="transmembrane region" description="Helical" evidence="1">
    <location>
        <begin position="46"/>
        <end position="67"/>
    </location>
</feature>
<evidence type="ECO:0000256" key="1">
    <source>
        <dbReference type="SAM" id="Phobius"/>
    </source>
</evidence>
<evidence type="ECO:0000313" key="2">
    <source>
        <dbReference type="EMBL" id="GAA5190407.1"/>
    </source>
</evidence>
<sequence>MNIYFILAGVIGLIGALMHIFMGFGGLHKWLEKHGNTQMEDHMHGLLSFFWHFGSMLVLSLSALLLLEGLNLIPIHAHLQWFICVIWLIMTLFYILLLRPYRQEQGVMLPAYAGVISSVLILIGIF</sequence>
<dbReference type="EMBL" id="BAABLF010000008">
    <property type="protein sequence ID" value="GAA5190407.1"/>
    <property type="molecule type" value="Genomic_DNA"/>
</dbReference>
<name>A0ABP9S202_9GAMM</name>
<evidence type="ECO:0000313" key="3">
    <source>
        <dbReference type="Proteomes" id="UP001501600"/>
    </source>
</evidence>
<keyword evidence="1" id="KW-0472">Membrane</keyword>
<keyword evidence="1" id="KW-0812">Transmembrane</keyword>
<feature type="transmembrane region" description="Helical" evidence="1">
    <location>
        <begin position="109"/>
        <end position="125"/>
    </location>
</feature>
<accession>A0ABP9S202</accession>
<protein>
    <recommendedName>
        <fullName evidence="4">DUF423 domain-containing protein</fullName>
    </recommendedName>
</protein>
<dbReference type="Proteomes" id="UP001501600">
    <property type="component" value="Unassembled WGS sequence"/>
</dbReference>
<feature type="transmembrane region" description="Helical" evidence="1">
    <location>
        <begin position="79"/>
        <end position="97"/>
    </location>
</feature>
<feature type="transmembrane region" description="Helical" evidence="1">
    <location>
        <begin position="6"/>
        <end position="25"/>
    </location>
</feature>
<keyword evidence="1" id="KW-1133">Transmembrane helix</keyword>
<comment type="caution">
    <text evidence="2">The sequence shown here is derived from an EMBL/GenBank/DDBJ whole genome shotgun (WGS) entry which is preliminary data.</text>
</comment>
<gene>
    <name evidence="2" type="ORF">GCM10025772_14960</name>
</gene>
<keyword evidence="3" id="KW-1185">Reference proteome</keyword>